<keyword evidence="3" id="KW-1185">Reference proteome</keyword>
<reference evidence="1 3" key="1">
    <citation type="submission" date="2016-10" db="EMBL/GenBank/DDBJ databases">
        <authorList>
            <person name="Varghese N."/>
            <person name="Submissions S."/>
        </authorList>
    </citation>
    <scope>NUCLEOTIDE SEQUENCE [LARGE SCALE GENOMIC DNA]</scope>
    <source>
        <strain evidence="1 3">DSM 282</strain>
    </source>
</reference>
<evidence type="ECO:0000313" key="1">
    <source>
        <dbReference type="EMBL" id="SFB64805.1"/>
    </source>
</evidence>
<proteinExistence type="predicted"/>
<dbReference type="EMBL" id="FOSX01000178">
    <property type="protein sequence ID" value="SFL58457.1"/>
    <property type="molecule type" value="Genomic_DNA"/>
</dbReference>
<evidence type="ECO:0008006" key="5">
    <source>
        <dbReference type="Google" id="ProtNLM"/>
    </source>
</evidence>
<gene>
    <name evidence="1" type="ORF">SAMN04244571_04729</name>
    <name evidence="2" type="ORF">SAMN04244574_04706</name>
</gene>
<name>A0A1I4IWP7_9GAMM</name>
<dbReference type="Proteomes" id="UP000198861">
    <property type="component" value="Unassembled WGS sequence"/>
</dbReference>
<accession>A0A1I4IWP7</accession>
<evidence type="ECO:0000313" key="2">
    <source>
        <dbReference type="EMBL" id="SFL58457.1"/>
    </source>
</evidence>
<dbReference type="InterPro" id="IPR025427">
    <property type="entry name" value="DUF4160"/>
</dbReference>
<organism evidence="2 4">
    <name type="scientific">Azotobacter beijerinckii</name>
    <dbReference type="NCBI Taxonomy" id="170623"/>
    <lineage>
        <taxon>Bacteria</taxon>
        <taxon>Pseudomonadati</taxon>
        <taxon>Pseudomonadota</taxon>
        <taxon>Gammaproteobacteria</taxon>
        <taxon>Pseudomonadales</taxon>
        <taxon>Pseudomonadaceae</taxon>
        <taxon>Azotobacter</taxon>
    </lineage>
</organism>
<reference evidence="2 4" key="2">
    <citation type="submission" date="2016-10" db="EMBL/GenBank/DDBJ databases">
        <authorList>
            <person name="de Groot N.N."/>
        </authorList>
    </citation>
    <scope>NUCLEOTIDE SEQUENCE [LARGE SCALE GENOMIC DNA]</scope>
    <source>
        <strain evidence="2 4">DSM 381</strain>
    </source>
</reference>
<dbReference type="Pfam" id="PF13711">
    <property type="entry name" value="DUF4160"/>
    <property type="match status" value="1"/>
</dbReference>
<evidence type="ECO:0000313" key="3">
    <source>
        <dbReference type="Proteomes" id="UP000198861"/>
    </source>
</evidence>
<dbReference type="AlphaFoldDB" id="A0A1I4IWP7"/>
<dbReference type="EMBL" id="FOKJ01000170">
    <property type="protein sequence ID" value="SFB64805.1"/>
    <property type="molecule type" value="Genomic_DNA"/>
</dbReference>
<evidence type="ECO:0000313" key="4">
    <source>
        <dbReference type="Proteomes" id="UP000199579"/>
    </source>
</evidence>
<sequence>MGCRDAGQGGARLTPHVHLTGAGVDVQISLETGEAMLGKALKAVLEEALAWVAAHRDELLEEWNLWHP</sequence>
<dbReference type="RefSeq" id="WP_090944828.1">
    <property type="nucleotide sequence ID" value="NZ_FOKJ01000170.1"/>
</dbReference>
<dbReference type="Proteomes" id="UP000199579">
    <property type="component" value="Unassembled WGS sequence"/>
</dbReference>
<protein>
    <recommendedName>
        <fullName evidence="5">DUF4160 domain-containing protein</fullName>
    </recommendedName>
</protein>